<reference evidence="1" key="1">
    <citation type="journal article" date="2020" name="Int. J. Syst. Evol. Microbiol.">
        <title>Aquipluma nitroreducens gen. nov. sp. nov., a novel facultatively anaerobic bacterium isolated from a freshwater lake.</title>
        <authorList>
            <person name="Watanabe M."/>
            <person name="Kojima H."/>
            <person name="Fukui M."/>
        </authorList>
    </citation>
    <scope>NUCLEOTIDE SEQUENCE</scope>
    <source>
        <strain evidence="1">MeG22</strain>
    </source>
</reference>
<gene>
    <name evidence="1" type="ORF">AQPE_4760</name>
</gene>
<dbReference type="KEGG" id="anf:AQPE_4760"/>
<proteinExistence type="predicted"/>
<protein>
    <submittedName>
        <fullName evidence="1">Uncharacterized protein</fullName>
    </submittedName>
</protein>
<dbReference type="AlphaFoldDB" id="A0A5K7SGE8"/>
<organism evidence="1 2">
    <name type="scientific">Aquipluma nitroreducens</name>
    <dbReference type="NCBI Taxonomy" id="2010828"/>
    <lineage>
        <taxon>Bacteria</taxon>
        <taxon>Pseudomonadati</taxon>
        <taxon>Bacteroidota</taxon>
        <taxon>Bacteroidia</taxon>
        <taxon>Marinilabiliales</taxon>
        <taxon>Prolixibacteraceae</taxon>
        <taxon>Aquipluma</taxon>
    </lineage>
</organism>
<keyword evidence="2" id="KW-1185">Reference proteome</keyword>
<name>A0A5K7SGE8_9BACT</name>
<sequence>MRKVKLLLKFLPDWVIYRLMRAEPYCFIVTKLKTMNLAFN</sequence>
<evidence type="ECO:0000313" key="1">
    <source>
        <dbReference type="EMBL" id="BBE20566.1"/>
    </source>
</evidence>
<dbReference type="EMBL" id="AP018694">
    <property type="protein sequence ID" value="BBE20566.1"/>
    <property type="molecule type" value="Genomic_DNA"/>
</dbReference>
<accession>A0A5K7SGE8</accession>
<evidence type="ECO:0000313" key="2">
    <source>
        <dbReference type="Proteomes" id="UP001193389"/>
    </source>
</evidence>
<dbReference type="Proteomes" id="UP001193389">
    <property type="component" value="Chromosome"/>
</dbReference>